<evidence type="ECO:0000313" key="1">
    <source>
        <dbReference type="EMBL" id="TGK19241.1"/>
    </source>
</evidence>
<name>A0A4R9GQ03_9LEPT</name>
<gene>
    <name evidence="1" type="ORF">EHO61_07160</name>
</gene>
<dbReference type="Proteomes" id="UP000297855">
    <property type="component" value="Unassembled WGS sequence"/>
</dbReference>
<keyword evidence="2" id="KW-1185">Reference proteome</keyword>
<dbReference type="EMBL" id="RQEV01000008">
    <property type="protein sequence ID" value="TGK19241.1"/>
    <property type="molecule type" value="Genomic_DNA"/>
</dbReference>
<accession>A0A4R9GQ03</accession>
<sequence>MEIPGWDRLVREFKDRFFQTVKVPVEVHSESGHFPATWAGIEGTSLSLTLDRFHPEPEGQNATLELRVPFWKDPILFSGKLLQKKMVRSKSPERITDTVLIFESELTEFLKKNLPKFDLKIPKK</sequence>
<comment type="caution">
    <text evidence="1">The sequence shown here is derived from an EMBL/GenBank/DDBJ whole genome shotgun (WGS) entry which is preliminary data.</text>
</comment>
<dbReference type="AlphaFoldDB" id="A0A4R9GQ03"/>
<organism evidence="1 2">
    <name type="scientific">Leptospira fluminis</name>
    <dbReference type="NCBI Taxonomy" id="2484979"/>
    <lineage>
        <taxon>Bacteria</taxon>
        <taxon>Pseudomonadati</taxon>
        <taxon>Spirochaetota</taxon>
        <taxon>Spirochaetia</taxon>
        <taxon>Leptospirales</taxon>
        <taxon>Leptospiraceae</taxon>
        <taxon>Leptospira</taxon>
    </lineage>
</organism>
<dbReference type="OrthoDB" id="329068at2"/>
<protein>
    <submittedName>
        <fullName evidence="1">Uncharacterized protein</fullName>
    </submittedName>
</protein>
<reference evidence="1" key="1">
    <citation type="journal article" date="2019" name="PLoS Negl. Trop. Dis.">
        <title>Revisiting the worldwide diversity of Leptospira species in the environment.</title>
        <authorList>
            <person name="Vincent A.T."/>
            <person name="Schiettekatte O."/>
            <person name="Bourhy P."/>
            <person name="Veyrier F.J."/>
            <person name="Picardeau M."/>
        </authorList>
    </citation>
    <scope>NUCLEOTIDE SEQUENCE [LARGE SCALE GENOMIC DNA]</scope>
    <source>
        <strain evidence="1">SCS5</strain>
    </source>
</reference>
<evidence type="ECO:0000313" key="2">
    <source>
        <dbReference type="Proteomes" id="UP000297855"/>
    </source>
</evidence>
<dbReference type="RefSeq" id="WP_135812944.1">
    <property type="nucleotide sequence ID" value="NZ_RQEV01000008.1"/>
</dbReference>
<proteinExistence type="predicted"/>